<gene>
    <name evidence="5" type="ORF">FSB_LOCUS59570</name>
</gene>
<sequence>MLNAMIVSAKLPFNLWGEALLTAYHVHNRVLSKKIQSSPYELWNDRKPNLNYLKVWGCIAYFRVPDPKRTKLGPRAIKSVFVGYAVNSKAYRLLDLSSNTIVESKDVEFIKNKFIKGNREKVISKFPFVGNVEEDPSTYSEVMTSRDAAIWREAVNDEMDSILSNNTWVLMDLPPGSNTIGCKWVFRRKYRLTDGFTIQTFKVRLVAKGFRQREGIDYFDTYAPVTRITSIRVLIALASIYKLMVQQMDVKTAFLNGDLDEEVYMDQPEGFVLPGNEKKVFENTGRAIAQLEFASAIGSMMYAMHCTRPDIVFAVNRLSRDIKKELHLYEHRSGAASKQELRFSLVNVH</sequence>
<dbReference type="PANTHER" id="PTHR42648:SF20">
    <property type="entry name" value="RNA-DIRECTED DNA POLYMERASE"/>
    <property type="match status" value="1"/>
</dbReference>
<evidence type="ECO:0000256" key="1">
    <source>
        <dbReference type="ARBA" id="ARBA00022723"/>
    </source>
</evidence>
<reference evidence="5" key="1">
    <citation type="submission" date="2018-02" db="EMBL/GenBank/DDBJ databases">
        <authorList>
            <person name="Cohen D.B."/>
            <person name="Kent A.D."/>
        </authorList>
    </citation>
    <scope>NUCLEOTIDE SEQUENCE</scope>
</reference>
<keyword evidence="1" id="KW-0479">Metal-binding</keyword>
<evidence type="ECO:0000313" key="5">
    <source>
        <dbReference type="EMBL" id="SPD31688.1"/>
    </source>
</evidence>
<dbReference type="EMBL" id="OIVN01006373">
    <property type="protein sequence ID" value="SPD31688.1"/>
    <property type="molecule type" value="Genomic_DNA"/>
</dbReference>
<organism evidence="5">
    <name type="scientific">Fagus sylvatica</name>
    <name type="common">Beechnut</name>
    <dbReference type="NCBI Taxonomy" id="28930"/>
    <lineage>
        <taxon>Eukaryota</taxon>
        <taxon>Viridiplantae</taxon>
        <taxon>Streptophyta</taxon>
        <taxon>Embryophyta</taxon>
        <taxon>Tracheophyta</taxon>
        <taxon>Spermatophyta</taxon>
        <taxon>Magnoliopsida</taxon>
        <taxon>eudicotyledons</taxon>
        <taxon>Gunneridae</taxon>
        <taxon>Pentapetalae</taxon>
        <taxon>rosids</taxon>
        <taxon>fabids</taxon>
        <taxon>Fagales</taxon>
        <taxon>Fagaceae</taxon>
        <taxon>Fagus</taxon>
    </lineage>
</organism>
<keyword evidence="2" id="KW-0378">Hydrolase</keyword>
<feature type="domain" description="Retroviral polymerase SH3-like" evidence="4">
    <location>
        <begin position="58"/>
        <end position="117"/>
    </location>
</feature>
<dbReference type="GO" id="GO:0046872">
    <property type="term" value="F:metal ion binding"/>
    <property type="evidence" value="ECO:0007669"/>
    <property type="project" value="UniProtKB-KW"/>
</dbReference>
<accession>A0A2N9J4C6</accession>
<feature type="domain" description="Reverse transcriptase Ty1/copia-type" evidence="3">
    <location>
        <begin position="165"/>
        <end position="282"/>
    </location>
</feature>
<evidence type="ECO:0000259" key="3">
    <source>
        <dbReference type="Pfam" id="PF07727"/>
    </source>
</evidence>
<dbReference type="Pfam" id="PF07727">
    <property type="entry name" value="RVT_2"/>
    <property type="match status" value="1"/>
</dbReference>
<dbReference type="GO" id="GO:0016787">
    <property type="term" value="F:hydrolase activity"/>
    <property type="evidence" value="ECO:0007669"/>
    <property type="project" value="UniProtKB-KW"/>
</dbReference>
<dbReference type="InterPro" id="IPR057670">
    <property type="entry name" value="SH3_retrovirus"/>
</dbReference>
<dbReference type="AlphaFoldDB" id="A0A2N9J4C6"/>
<evidence type="ECO:0000259" key="4">
    <source>
        <dbReference type="Pfam" id="PF25597"/>
    </source>
</evidence>
<dbReference type="Pfam" id="PF25597">
    <property type="entry name" value="SH3_retrovirus"/>
    <property type="match status" value="1"/>
</dbReference>
<evidence type="ECO:0000256" key="2">
    <source>
        <dbReference type="ARBA" id="ARBA00022801"/>
    </source>
</evidence>
<dbReference type="PANTHER" id="PTHR42648">
    <property type="entry name" value="TRANSPOSASE, PUTATIVE-RELATED"/>
    <property type="match status" value="1"/>
</dbReference>
<name>A0A2N9J4C6_FAGSY</name>
<dbReference type="InterPro" id="IPR039537">
    <property type="entry name" value="Retrotran_Ty1/copia-like"/>
</dbReference>
<proteinExistence type="predicted"/>
<protein>
    <submittedName>
        <fullName evidence="5">Uncharacterized protein</fullName>
    </submittedName>
</protein>
<dbReference type="InterPro" id="IPR013103">
    <property type="entry name" value="RVT_2"/>
</dbReference>